<dbReference type="PANTHER" id="PTHR43903">
    <property type="entry name" value="NEUROLIGIN"/>
    <property type="match status" value="1"/>
</dbReference>
<sequence>MTPRVERRFGFLPDYPKRLLERGAFNRVDTLRGYNSGEYSYFVTDPENNGLSREEFSSNFERFYGKYLLQRHAHDFLSQFIYREYLGSNTNPISIRSNLVTAFADTGFGLGSVLEAQKMLEHGGAGSNHFVYEMDYQNSLSNHPTWMGVIHAEELPLVFMSTFPVPSIFLNQADRVMGEKVQTMWTNFVKTGNPVATQVVENGVDVRWNKYTLTNPIILKIDVRSSEVPFPRPASLRAYDEFLNVLQETSPAESSSTTSSYNLAGNTPVLG</sequence>
<dbReference type="EMBL" id="HACG01031144">
    <property type="protein sequence ID" value="CEK78009.1"/>
    <property type="molecule type" value="Transcribed_RNA"/>
</dbReference>
<dbReference type="Pfam" id="PF00135">
    <property type="entry name" value="COesterase"/>
    <property type="match status" value="1"/>
</dbReference>
<dbReference type="AlphaFoldDB" id="A0A0B7AAK6"/>
<comment type="similarity">
    <text evidence="1">Belongs to the type-B carboxylesterase/lipase family.</text>
</comment>
<dbReference type="InterPro" id="IPR029058">
    <property type="entry name" value="AB_hydrolase_fold"/>
</dbReference>
<reference evidence="4" key="1">
    <citation type="submission" date="2014-12" db="EMBL/GenBank/DDBJ databases">
        <title>Insight into the proteome of Arion vulgaris.</title>
        <authorList>
            <person name="Aradska J."/>
            <person name="Bulat T."/>
            <person name="Smidak R."/>
            <person name="Sarate P."/>
            <person name="Gangsoo J."/>
            <person name="Sialana F."/>
            <person name="Bilban M."/>
            <person name="Lubec G."/>
        </authorList>
    </citation>
    <scope>NUCLEOTIDE SEQUENCE</scope>
    <source>
        <tissue evidence="4">Skin</tissue>
    </source>
</reference>
<evidence type="ECO:0000259" key="3">
    <source>
        <dbReference type="Pfam" id="PF00135"/>
    </source>
</evidence>
<evidence type="ECO:0000256" key="1">
    <source>
        <dbReference type="ARBA" id="ARBA00005964"/>
    </source>
</evidence>
<dbReference type="Gene3D" id="3.40.50.1820">
    <property type="entry name" value="alpha/beta hydrolase"/>
    <property type="match status" value="1"/>
</dbReference>
<proteinExistence type="inferred from homology"/>
<evidence type="ECO:0000313" key="4">
    <source>
        <dbReference type="EMBL" id="CEK78009.1"/>
    </source>
</evidence>
<dbReference type="SUPFAM" id="SSF53474">
    <property type="entry name" value="alpha/beta-Hydrolases"/>
    <property type="match status" value="1"/>
</dbReference>
<dbReference type="InterPro" id="IPR051093">
    <property type="entry name" value="Neuroligin/BSAL"/>
</dbReference>
<name>A0A0B7AAK6_9EUPU</name>
<accession>A0A0B7AAK6</accession>
<feature type="domain" description="Carboxylesterase type B" evidence="3">
    <location>
        <begin position="3"/>
        <end position="226"/>
    </location>
</feature>
<organism evidence="4">
    <name type="scientific">Arion vulgaris</name>
    <dbReference type="NCBI Taxonomy" id="1028688"/>
    <lineage>
        <taxon>Eukaryota</taxon>
        <taxon>Metazoa</taxon>
        <taxon>Spiralia</taxon>
        <taxon>Lophotrochozoa</taxon>
        <taxon>Mollusca</taxon>
        <taxon>Gastropoda</taxon>
        <taxon>Heterobranchia</taxon>
        <taxon>Euthyneura</taxon>
        <taxon>Panpulmonata</taxon>
        <taxon>Eupulmonata</taxon>
        <taxon>Stylommatophora</taxon>
        <taxon>Helicina</taxon>
        <taxon>Arionoidea</taxon>
        <taxon>Arionidae</taxon>
        <taxon>Arion</taxon>
    </lineage>
</organism>
<evidence type="ECO:0000256" key="2">
    <source>
        <dbReference type="SAM" id="MobiDB-lite"/>
    </source>
</evidence>
<protein>
    <recommendedName>
        <fullName evidence="3">Carboxylesterase type B domain-containing protein</fullName>
    </recommendedName>
</protein>
<gene>
    <name evidence="4" type="primary">ORF107806</name>
</gene>
<dbReference type="InterPro" id="IPR002018">
    <property type="entry name" value="CarbesteraseB"/>
</dbReference>
<feature type="region of interest" description="Disordered" evidence="2">
    <location>
        <begin position="250"/>
        <end position="271"/>
    </location>
</feature>